<feature type="binding site" evidence="8">
    <location>
        <position position="116"/>
    </location>
    <ligand>
        <name>Zn(2+)</name>
        <dbReference type="ChEBI" id="CHEBI:29105"/>
    </ligand>
</feature>
<keyword evidence="3 5" id="KW-0378">Hydrolase</keyword>
<sequence length="369" mass="41088">MNIIKNVKIINYNEIIECADIYIQDDKITQIIRNNNKANAIAVPGFIDTHIHGFKGYDVMEGTKAVKNISKYLAKHGTTSFMPTAMTNSWKVILKSLREIANNEVWVSKNLGIHIEGPFIGLSKKGAHKPEYLQKSNAQKINTLYTASLKQLKKISFDPLMVNIQTFKYLQNKLNIIGSIGHTNASLKVCDKFFENGCFSVCHLWNAMSGIDSRNPGLLQSSFLNNNSYAELIIDLLHVSKESLELTFLNKGYDKIIAISDAIKPAYTKNGDSISGDIPVTKNKLKIVLKGTNTIAGSGITIHDAFKNLIKIGVSMQNAVKLTSYNSAKYLKLENEIGVISPNYFADIVLLDTKNLKIKNVYINGNLIR</sequence>
<evidence type="ECO:0000256" key="7">
    <source>
        <dbReference type="PIRSR" id="PIRSR038994-2"/>
    </source>
</evidence>
<proteinExistence type="inferred from homology"/>
<reference evidence="10 11" key="1">
    <citation type="submission" date="2020-01" db="EMBL/GenBank/DDBJ databases">
        <title>Complete genome sequence of Mycoplasma felis strain Myco-2.</title>
        <authorList>
            <person name="Kinoshita Y."/>
            <person name="Niwa H."/>
            <person name="Uchida-Fujii E."/>
            <person name="Nukada T."/>
        </authorList>
    </citation>
    <scope>NUCLEOTIDE SEQUENCE [LARGE SCALE GENOMIC DNA]</scope>
    <source>
        <strain evidence="10 11">Myco-2</strain>
    </source>
</reference>
<keyword evidence="4 5" id="KW-0119">Carbohydrate metabolism</keyword>
<keyword evidence="11" id="KW-1185">Reference proteome</keyword>
<dbReference type="EMBL" id="AP022325">
    <property type="protein sequence ID" value="BBU47871.1"/>
    <property type="molecule type" value="Genomic_DNA"/>
</dbReference>
<evidence type="ECO:0000256" key="4">
    <source>
        <dbReference type="ARBA" id="ARBA00023277"/>
    </source>
</evidence>
<feature type="active site" description="Proton donor/acceptor" evidence="6">
    <location>
        <position position="261"/>
    </location>
</feature>
<comment type="cofactor">
    <cofactor evidence="8">
        <name>a divalent metal cation</name>
        <dbReference type="ChEBI" id="CHEBI:60240"/>
    </cofactor>
    <text evidence="8">Binds 1 divalent metal cation per subunit.</text>
</comment>
<dbReference type="SUPFAM" id="SSF51338">
    <property type="entry name" value="Composite domain of metallo-dependent hydrolases"/>
    <property type="match status" value="1"/>
</dbReference>
<name>A0A809RV45_9BACT</name>
<feature type="binding site" evidence="8">
    <location>
        <position position="182"/>
    </location>
    <ligand>
        <name>Zn(2+)</name>
        <dbReference type="ChEBI" id="CHEBI:29105"/>
    </ligand>
</feature>
<dbReference type="SUPFAM" id="SSF51556">
    <property type="entry name" value="Metallo-dependent hydrolases"/>
    <property type="match status" value="1"/>
</dbReference>
<dbReference type="KEGG" id="mfel:JPM2_5640"/>
<keyword evidence="2 8" id="KW-0479">Metal-binding</keyword>
<dbReference type="InterPro" id="IPR032466">
    <property type="entry name" value="Metal_Hydrolase"/>
</dbReference>
<comment type="similarity">
    <text evidence="1 5">Belongs to the metallo-dependent hydrolases superfamily. NagA family.</text>
</comment>
<feature type="binding site" evidence="7">
    <location>
        <begin position="206"/>
        <end position="207"/>
    </location>
    <ligand>
        <name>substrate</name>
    </ligand>
</feature>
<dbReference type="InterPro" id="IPR011059">
    <property type="entry name" value="Metal-dep_hydrolase_composite"/>
</dbReference>
<dbReference type="PANTHER" id="PTHR11113">
    <property type="entry name" value="N-ACETYLGLUCOSAMINE-6-PHOSPHATE DEACETYLASE"/>
    <property type="match status" value="1"/>
</dbReference>
<evidence type="ECO:0000256" key="3">
    <source>
        <dbReference type="ARBA" id="ARBA00022801"/>
    </source>
</evidence>
<dbReference type="InterPro" id="IPR006680">
    <property type="entry name" value="Amidohydro-rel"/>
</dbReference>
<dbReference type="GO" id="GO:0046872">
    <property type="term" value="F:metal ion binding"/>
    <property type="evidence" value="ECO:0007669"/>
    <property type="project" value="UniProtKB-KW"/>
</dbReference>
<dbReference type="PIRSF" id="PIRSF038994">
    <property type="entry name" value="NagA"/>
    <property type="match status" value="1"/>
</dbReference>
<accession>A0A809RV45</accession>
<dbReference type="Proteomes" id="UP000464317">
    <property type="component" value="Chromosome"/>
</dbReference>
<gene>
    <name evidence="10" type="primary">nagA</name>
    <name evidence="10" type="ORF">JPM2_5640</name>
</gene>
<dbReference type="RefSeq" id="WP_318026698.1">
    <property type="nucleotide sequence ID" value="NZ_AP022325.1"/>
</dbReference>
<dbReference type="AlphaFoldDB" id="A0A809RV45"/>
<dbReference type="PANTHER" id="PTHR11113:SF14">
    <property type="entry name" value="N-ACETYLGLUCOSAMINE-6-PHOSPHATE DEACETYLASE"/>
    <property type="match status" value="1"/>
</dbReference>
<evidence type="ECO:0000256" key="1">
    <source>
        <dbReference type="ARBA" id="ARBA00010716"/>
    </source>
</evidence>
<feature type="binding site" evidence="7">
    <location>
        <position position="238"/>
    </location>
    <ligand>
        <name>substrate</name>
    </ligand>
</feature>
<evidence type="ECO:0000259" key="9">
    <source>
        <dbReference type="Pfam" id="PF01979"/>
    </source>
</evidence>
<evidence type="ECO:0000313" key="10">
    <source>
        <dbReference type="EMBL" id="BBU47871.1"/>
    </source>
</evidence>
<feature type="binding site" evidence="7">
    <location>
        <begin position="295"/>
        <end position="297"/>
    </location>
    <ligand>
        <name>substrate</name>
    </ligand>
</feature>
<feature type="binding site" evidence="7">
    <location>
        <position position="127"/>
    </location>
    <ligand>
        <name>substrate</name>
    </ligand>
</feature>
<dbReference type="Pfam" id="PF01979">
    <property type="entry name" value="Amidohydro_1"/>
    <property type="match status" value="1"/>
</dbReference>
<evidence type="ECO:0000256" key="5">
    <source>
        <dbReference type="PIRNR" id="PIRNR038994"/>
    </source>
</evidence>
<evidence type="ECO:0000313" key="11">
    <source>
        <dbReference type="Proteomes" id="UP000464317"/>
    </source>
</evidence>
<evidence type="ECO:0000256" key="8">
    <source>
        <dbReference type="PIRSR" id="PIRSR038994-3"/>
    </source>
</evidence>
<organism evidence="10 11">
    <name type="scientific">Mycoplasmopsis felis</name>
    <dbReference type="NCBI Taxonomy" id="33923"/>
    <lineage>
        <taxon>Bacteria</taxon>
        <taxon>Bacillati</taxon>
        <taxon>Mycoplasmatota</taxon>
        <taxon>Mycoplasmoidales</taxon>
        <taxon>Metamycoplasmataceae</taxon>
        <taxon>Mycoplasmopsis</taxon>
    </lineage>
</organism>
<dbReference type="Gene3D" id="2.30.40.10">
    <property type="entry name" value="Urease, subunit C, domain 1"/>
    <property type="match status" value="1"/>
</dbReference>
<dbReference type="InterPro" id="IPR003764">
    <property type="entry name" value="GlcNAc_6-P_deAcase"/>
</dbReference>
<evidence type="ECO:0000256" key="6">
    <source>
        <dbReference type="PIRSR" id="PIRSR038994-1"/>
    </source>
</evidence>
<feature type="binding site" evidence="7">
    <location>
        <position position="214"/>
    </location>
    <ligand>
        <name>substrate</name>
    </ligand>
</feature>
<protein>
    <submittedName>
        <fullName evidence="10">N-acetylglucosamine-6-phosphate deacetylase</fullName>
    </submittedName>
</protein>
<feature type="binding site" evidence="8">
    <location>
        <position position="203"/>
    </location>
    <ligand>
        <name>Zn(2+)</name>
        <dbReference type="ChEBI" id="CHEBI:29105"/>
    </ligand>
</feature>
<evidence type="ECO:0000256" key="2">
    <source>
        <dbReference type="ARBA" id="ARBA00022723"/>
    </source>
</evidence>
<dbReference type="Gene3D" id="3.20.20.140">
    <property type="entry name" value="Metal-dependent hydrolases"/>
    <property type="match status" value="1"/>
</dbReference>
<dbReference type="GO" id="GO:0006046">
    <property type="term" value="P:N-acetylglucosamine catabolic process"/>
    <property type="evidence" value="ECO:0007669"/>
    <property type="project" value="TreeGrafter"/>
</dbReference>
<feature type="domain" description="Amidohydrolase-related" evidence="9">
    <location>
        <begin position="41"/>
        <end position="367"/>
    </location>
</feature>
<dbReference type="GO" id="GO:0008448">
    <property type="term" value="F:N-acetylglucosamine-6-phosphate deacetylase activity"/>
    <property type="evidence" value="ECO:0007669"/>
    <property type="project" value="InterPro"/>
</dbReference>